<proteinExistence type="predicted"/>
<evidence type="ECO:0008006" key="4">
    <source>
        <dbReference type="Google" id="ProtNLM"/>
    </source>
</evidence>
<name>A0A543BQY5_9MICO</name>
<dbReference type="AlphaFoldDB" id="A0A543BQY5"/>
<evidence type="ECO:0000313" key="2">
    <source>
        <dbReference type="EMBL" id="TQL87208.1"/>
    </source>
</evidence>
<evidence type="ECO:0000313" key="3">
    <source>
        <dbReference type="Proteomes" id="UP000317209"/>
    </source>
</evidence>
<protein>
    <recommendedName>
        <fullName evidence="4">Tail assembly chaperone</fullName>
    </recommendedName>
</protein>
<sequence length="135" mass="14878">MTTSTAKKGTPTPKRTSTSRSAVPGPKPEFHLIGDLLHYQAPKAKIEIVVDVDPPFTILETILDDDALADEAAQFKMLLTLLNDEENLAKIRQLRTSEFFSLAMRTIEEIQKRMGVSLGESDGSSESSEESTEKP</sequence>
<keyword evidence="3" id="KW-1185">Reference proteome</keyword>
<comment type="caution">
    <text evidence="2">The sequence shown here is derived from an EMBL/GenBank/DDBJ whole genome shotgun (WGS) entry which is preliminary data.</text>
</comment>
<evidence type="ECO:0000256" key="1">
    <source>
        <dbReference type="SAM" id="MobiDB-lite"/>
    </source>
</evidence>
<feature type="region of interest" description="Disordered" evidence="1">
    <location>
        <begin position="114"/>
        <end position="135"/>
    </location>
</feature>
<accession>A0A543BQY5</accession>
<feature type="compositionally biased region" description="Low complexity" evidence="1">
    <location>
        <begin position="115"/>
        <end position="126"/>
    </location>
</feature>
<dbReference type="EMBL" id="VFOX01000001">
    <property type="protein sequence ID" value="TQL87208.1"/>
    <property type="molecule type" value="Genomic_DNA"/>
</dbReference>
<organism evidence="2 3">
    <name type="scientific">Microbacterium saperdae</name>
    <dbReference type="NCBI Taxonomy" id="69368"/>
    <lineage>
        <taxon>Bacteria</taxon>
        <taxon>Bacillati</taxon>
        <taxon>Actinomycetota</taxon>
        <taxon>Actinomycetes</taxon>
        <taxon>Micrococcales</taxon>
        <taxon>Microbacteriaceae</taxon>
        <taxon>Microbacterium</taxon>
    </lineage>
</organism>
<feature type="compositionally biased region" description="Low complexity" evidence="1">
    <location>
        <begin position="7"/>
        <end position="21"/>
    </location>
</feature>
<reference evidence="2 3" key="1">
    <citation type="submission" date="2019-06" db="EMBL/GenBank/DDBJ databases">
        <title>Sequencing the genomes of 1000 actinobacteria strains.</title>
        <authorList>
            <person name="Klenk H.-P."/>
        </authorList>
    </citation>
    <scope>NUCLEOTIDE SEQUENCE [LARGE SCALE GENOMIC DNA]</scope>
    <source>
        <strain evidence="2 3">DSM 20169</strain>
    </source>
</reference>
<dbReference type="RefSeq" id="WP_141872986.1">
    <property type="nucleotide sequence ID" value="NZ_VFOX01000001.1"/>
</dbReference>
<dbReference type="Proteomes" id="UP000317209">
    <property type="component" value="Unassembled WGS sequence"/>
</dbReference>
<gene>
    <name evidence="2" type="ORF">FB560_2875</name>
</gene>
<feature type="region of interest" description="Disordered" evidence="1">
    <location>
        <begin position="1"/>
        <end position="27"/>
    </location>
</feature>